<accession>A0ABZ1C9W5</accession>
<evidence type="ECO:0000256" key="7">
    <source>
        <dbReference type="ARBA" id="ARBA00023237"/>
    </source>
</evidence>
<sequence>MLFSSCRSFGRYFVGAVLGALSLGISASAQPALEMPEDSLPQLREFIDHALRQSPRAIVRGFDEAVADADLLTAKSARLPNLSASADMVRSEEDRGDFSEPQTADKVYYRVSMSQPIYHWGVISRNIQNAKIRRDIEAGRTRQAMLTMVNEIRRKYLELMIQKKVVERYRFSMQLVDEKLADAEEKRRLNTLSEGELQAQRQSHKRSLVGVRYQEDGYMVAKSMFSRMVGVDLITDDDIADEFPELNTEDDAAAIESLALRFKSMADPTNLDLQIQLKELEIKQKELKNAKMSLRPRVNAIAGLTQDEQSYSANIGNRYEYQSLYAGIGVYWTIWDGFASRGAVRASLNRMRAAEVNYESTKNRIFDDIDSLERQLDYRSMEVSVEDEELVIARNHLNYTQQRFDRGEASENELSQARINLLERWGGTMTARMGYWERLFHFLSLMDADPAADLLPANSR</sequence>
<dbReference type="InterPro" id="IPR051906">
    <property type="entry name" value="TolC-like"/>
</dbReference>
<keyword evidence="10" id="KW-1185">Reference proteome</keyword>
<keyword evidence="7" id="KW-0998">Cell outer membrane</keyword>
<feature type="chain" id="PRO_5046252362" evidence="8">
    <location>
        <begin position="32"/>
        <end position="460"/>
    </location>
</feature>
<keyword evidence="3" id="KW-0813">Transport</keyword>
<evidence type="ECO:0000313" key="9">
    <source>
        <dbReference type="EMBL" id="WRQ88481.1"/>
    </source>
</evidence>
<organism evidence="9 10">
    <name type="scientific">Actomonas aquatica</name>
    <dbReference type="NCBI Taxonomy" id="2866162"/>
    <lineage>
        <taxon>Bacteria</taxon>
        <taxon>Pseudomonadati</taxon>
        <taxon>Verrucomicrobiota</taxon>
        <taxon>Opitutia</taxon>
        <taxon>Opitutales</taxon>
        <taxon>Opitutaceae</taxon>
        <taxon>Actomonas</taxon>
    </lineage>
</organism>
<dbReference type="EMBL" id="CP139781">
    <property type="protein sequence ID" value="WRQ88481.1"/>
    <property type="molecule type" value="Genomic_DNA"/>
</dbReference>
<proteinExistence type="inferred from homology"/>
<feature type="signal peptide" evidence="8">
    <location>
        <begin position="1"/>
        <end position="31"/>
    </location>
</feature>
<reference evidence="9 10" key="1">
    <citation type="submission" date="2023-12" db="EMBL/GenBank/DDBJ databases">
        <title>Description of an unclassified Opitutus bacterium of Verrucomicrobiota.</title>
        <authorList>
            <person name="Zhang D.-F."/>
        </authorList>
    </citation>
    <scope>NUCLEOTIDE SEQUENCE [LARGE SCALE GENOMIC DNA]</scope>
    <source>
        <strain evidence="9 10">WL0086</strain>
    </source>
</reference>
<dbReference type="Gene3D" id="1.20.1600.10">
    <property type="entry name" value="Outer membrane efflux proteins (OEP)"/>
    <property type="match status" value="1"/>
</dbReference>
<evidence type="ECO:0000256" key="6">
    <source>
        <dbReference type="ARBA" id="ARBA00023136"/>
    </source>
</evidence>
<dbReference type="InterPro" id="IPR003423">
    <property type="entry name" value="OMP_efflux"/>
</dbReference>
<dbReference type="PANTHER" id="PTHR30026">
    <property type="entry name" value="OUTER MEMBRANE PROTEIN TOLC"/>
    <property type="match status" value="1"/>
</dbReference>
<keyword evidence="5" id="KW-0812">Transmembrane</keyword>
<evidence type="ECO:0000256" key="2">
    <source>
        <dbReference type="ARBA" id="ARBA00007613"/>
    </source>
</evidence>
<protein>
    <submittedName>
        <fullName evidence="9">TolC family protein</fullName>
    </submittedName>
</protein>
<dbReference type="SUPFAM" id="SSF56954">
    <property type="entry name" value="Outer membrane efflux proteins (OEP)"/>
    <property type="match status" value="1"/>
</dbReference>
<dbReference type="Pfam" id="PF02321">
    <property type="entry name" value="OEP"/>
    <property type="match status" value="2"/>
</dbReference>
<evidence type="ECO:0000256" key="5">
    <source>
        <dbReference type="ARBA" id="ARBA00022692"/>
    </source>
</evidence>
<keyword evidence="8" id="KW-0732">Signal</keyword>
<evidence type="ECO:0000256" key="8">
    <source>
        <dbReference type="SAM" id="SignalP"/>
    </source>
</evidence>
<gene>
    <name evidence="9" type="ORF">K1X11_003640</name>
</gene>
<evidence type="ECO:0000256" key="1">
    <source>
        <dbReference type="ARBA" id="ARBA00004442"/>
    </source>
</evidence>
<evidence type="ECO:0000313" key="10">
    <source>
        <dbReference type="Proteomes" id="UP000738431"/>
    </source>
</evidence>
<keyword evidence="4" id="KW-1134">Transmembrane beta strand</keyword>
<comment type="subcellular location">
    <subcellularLocation>
        <location evidence="1">Cell outer membrane</location>
    </subcellularLocation>
</comment>
<dbReference type="Proteomes" id="UP000738431">
    <property type="component" value="Chromosome"/>
</dbReference>
<dbReference type="PANTHER" id="PTHR30026:SF20">
    <property type="entry name" value="OUTER MEMBRANE PROTEIN TOLC"/>
    <property type="match status" value="1"/>
</dbReference>
<name>A0ABZ1C9W5_9BACT</name>
<evidence type="ECO:0000256" key="4">
    <source>
        <dbReference type="ARBA" id="ARBA00022452"/>
    </source>
</evidence>
<evidence type="ECO:0000256" key="3">
    <source>
        <dbReference type="ARBA" id="ARBA00022448"/>
    </source>
</evidence>
<comment type="similarity">
    <text evidence="2">Belongs to the outer membrane factor (OMF) (TC 1.B.17) family.</text>
</comment>
<dbReference type="RefSeq" id="WP_221032917.1">
    <property type="nucleotide sequence ID" value="NZ_CP139781.1"/>
</dbReference>
<keyword evidence="6" id="KW-0472">Membrane</keyword>